<proteinExistence type="predicted"/>
<dbReference type="Proteomes" id="UP001190700">
    <property type="component" value="Unassembled WGS sequence"/>
</dbReference>
<evidence type="ECO:0000313" key="1">
    <source>
        <dbReference type="EMBL" id="KAK3246176.1"/>
    </source>
</evidence>
<accession>A0AAE0C0K8</accession>
<dbReference type="EMBL" id="LGRX02030089">
    <property type="protein sequence ID" value="KAK3246176.1"/>
    <property type="molecule type" value="Genomic_DNA"/>
</dbReference>
<protein>
    <submittedName>
        <fullName evidence="1">Uncharacterized protein</fullName>
    </submittedName>
</protein>
<gene>
    <name evidence="1" type="ORF">CYMTET_44282</name>
</gene>
<evidence type="ECO:0000313" key="2">
    <source>
        <dbReference type="Proteomes" id="UP001190700"/>
    </source>
</evidence>
<reference evidence="1 2" key="1">
    <citation type="journal article" date="2015" name="Genome Biol. Evol.">
        <title>Comparative Genomics of a Bacterivorous Green Alga Reveals Evolutionary Causalities and Consequences of Phago-Mixotrophic Mode of Nutrition.</title>
        <authorList>
            <person name="Burns J.A."/>
            <person name="Paasch A."/>
            <person name="Narechania A."/>
            <person name="Kim E."/>
        </authorList>
    </citation>
    <scope>NUCLEOTIDE SEQUENCE [LARGE SCALE GENOMIC DNA]</scope>
    <source>
        <strain evidence="1 2">PLY_AMNH</strain>
    </source>
</reference>
<dbReference type="AlphaFoldDB" id="A0AAE0C0K8"/>
<comment type="caution">
    <text evidence="1">The sequence shown here is derived from an EMBL/GenBank/DDBJ whole genome shotgun (WGS) entry which is preliminary data.</text>
</comment>
<name>A0AAE0C0K8_9CHLO</name>
<keyword evidence="2" id="KW-1185">Reference proteome</keyword>
<sequence length="134" mass="15251">MAPAGILKGMVHLTQCKVQKIGDIVQHVRDHDGPLPVHESFVHTLVMESSLLPFRSDVRMHLLGRREGGLAVAAFNLRALWASPWERHARMRQVSSFKNTTVLQLFQYTFHRSTDLIVRLLAVEHHEALVGTKR</sequence>
<organism evidence="1 2">
    <name type="scientific">Cymbomonas tetramitiformis</name>
    <dbReference type="NCBI Taxonomy" id="36881"/>
    <lineage>
        <taxon>Eukaryota</taxon>
        <taxon>Viridiplantae</taxon>
        <taxon>Chlorophyta</taxon>
        <taxon>Pyramimonadophyceae</taxon>
        <taxon>Pyramimonadales</taxon>
        <taxon>Pyramimonadaceae</taxon>
        <taxon>Cymbomonas</taxon>
    </lineage>
</organism>